<feature type="non-terminal residue" evidence="1">
    <location>
        <position position="1"/>
    </location>
</feature>
<reference evidence="1 2" key="1">
    <citation type="journal article" date="2021" name="Nat. Commun.">
        <title>Genetic determinants of endophytism in the Arabidopsis root mycobiome.</title>
        <authorList>
            <person name="Mesny F."/>
            <person name="Miyauchi S."/>
            <person name="Thiergart T."/>
            <person name="Pickel B."/>
            <person name="Atanasova L."/>
            <person name="Karlsson M."/>
            <person name="Huettel B."/>
            <person name="Barry K.W."/>
            <person name="Haridas S."/>
            <person name="Chen C."/>
            <person name="Bauer D."/>
            <person name="Andreopoulos W."/>
            <person name="Pangilinan J."/>
            <person name="LaButti K."/>
            <person name="Riley R."/>
            <person name="Lipzen A."/>
            <person name="Clum A."/>
            <person name="Drula E."/>
            <person name="Henrissat B."/>
            <person name="Kohler A."/>
            <person name="Grigoriev I.V."/>
            <person name="Martin F.M."/>
            <person name="Hacquard S."/>
        </authorList>
    </citation>
    <scope>NUCLEOTIDE SEQUENCE [LARGE SCALE GENOMIC DNA]</scope>
    <source>
        <strain evidence="1 2">MPI-SDFR-AT-0079</strain>
    </source>
</reference>
<name>A0ACB7PQU3_9PEZI</name>
<protein>
    <submittedName>
        <fullName evidence="1">Uncharacterized protein</fullName>
    </submittedName>
</protein>
<comment type="caution">
    <text evidence="1">The sequence shown here is derived from an EMBL/GenBank/DDBJ whole genome shotgun (WGS) entry which is preliminary data.</text>
</comment>
<sequence>PISNFLWLPADIVQYLFKEHQPPVAATALSLTCKTLFHFIFPTVAPNLKKDPSDRQDLQLLLEKDHGQAWWYCDGCSILHRIRRQGPTLEVLPFNIRRRLQIIWNRERLHHSRHWLEGTNFMLDYETVRLVMNRHFFGAPHGLPLDCFNVVVETCVWQPWRLFLPWVETWSARIIQDELFLSATRTINSSGWTDETFRTALNREFRQLCGHVRTASSLPYTVLNALCPPPSASGGFFAPCEAVVESCRQCFTDYTTTIERRREDPKQQKVKPWFITITSYHQLGSGRSATDIKFEVFGQWLPRAVGISVQDMVAYPVGAVKAAWDSYRPTDRTAMGDGHVVI</sequence>
<gene>
    <name evidence="1" type="ORF">F5144DRAFT_480694</name>
</gene>
<proteinExistence type="predicted"/>
<accession>A0ACB7PQU3</accession>
<organism evidence="1 2">
    <name type="scientific">Chaetomium tenue</name>
    <dbReference type="NCBI Taxonomy" id="1854479"/>
    <lineage>
        <taxon>Eukaryota</taxon>
        <taxon>Fungi</taxon>
        <taxon>Dikarya</taxon>
        <taxon>Ascomycota</taxon>
        <taxon>Pezizomycotina</taxon>
        <taxon>Sordariomycetes</taxon>
        <taxon>Sordariomycetidae</taxon>
        <taxon>Sordariales</taxon>
        <taxon>Chaetomiaceae</taxon>
        <taxon>Chaetomium</taxon>
    </lineage>
</organism>
<keyword evidence="2" id="KW-1185">Reference proteome</keyword>
<dbReference type="Proteomes" id="UP000724584">
    <property type="component" value="Unassembled WGS sequence"/>
</dbReference>
<evidence type="ECO:0000313" key="1">
    <source>
        <dbReference type="EMBL" id="KAH6651270.1"/>
    </source>
</evidence>
<evidence type="ECO:0000313" key="2">
    <source>
        <dbReference type="Proteomes" id="UP000724584"/>
    </source>
</evidence>
<dbReference type="EMBL" id="JAGIZQ010000001">
    <property type="protein sequence ID" value="KAH6651270.1"/>
    <property type="molecule type" value="Genomic_DNA"/>
</dbReference>